<reference evidence="1 2" key="1">
    <citation type="submission" date="2018-05" db="EMBL/GenBank/DDBJ databases">
        <title>Genome Sequence of an Efficient Indole-Degrading Bacterium, Alcaligenes sp.YBY.</title>
        <authorList>
            <person name="Yang B."/>
        </authorList>
    </citation>
    <scope>NUCLEOTIDE SEQUENCE [LARGE SCALE GENOMIC DNA]</scope>
    <source>
        <strain evidence="1 2">YBY</strain>
    </source>
</reference>
<proteinExistence type="predicted"/>
<dbReference type="RefSeq" id="WP_109089913.1">
    <property type="nucleotide sequence ID" value="NZ_CP039544.1"/>
</dbReference>
<dbReference type="AlphaFoldDB" id="A0A2U2BFV4"/>
<gene>
    <name evidence="1" type="ORF">DF183_19250</name>
</gene>
<dbReference type="Proteomes" id="UP000245216">
    <property type="component" value="Unassembled WGS sequence"/>
</dbReference>
<sequence>MPLSPANPELSSQEQHALWSNELLEQYAWQFQGETPFAVPSSSLPMLDELFKFVNETIKDSFDRSLFCWTDLKQDSKGLTAWYLGVEDYDEVLEPYIESLSAKALAQSDAVESPPSK</sequence>
<protein>
    <submittedName>
        <fullName evidence="1">Uncharacterized protein</fullName>
    </submittedName>
</protein>
<evidence type="ECO:0000313" key="1">
    <source>
        <dbReference type="EMBL" id="PWE12893.1"/>
    </source>
</evidence>
<reference evidence="1 2" key="2">
    <citation type="submission" date="2018-05" db="EMBL/GenBank/DDBJ databases">
        <authorList>
            <person name="Lanie J.A."/>
            <person name="Ng W.-L."/>
            <person name="Kazmierczak K.M."/>
            <person name="Andrzejewski T.M."/>
            <person name="Davidsen T.M."/>
            <person name="Wayne K.J."/>
            <person name="Tettelin H."/>
            <person name="Glass J.I."/>
            <person name="Rusch D."/>
            <person name="Podicherti R."/>
            <person name="Tsui H.-C.T."/>
            <person name="Winkler M.E."/>
        </authorList>
    </citation>
    <scope>NUCLEOTIDE SEQUENCE [LARGE SCALE GENOMIC DNA]</scope>
    <source>
        <strain evidence="1 2">YBY</strain>
    </source>
</reference>
<dbReference type="EMBL" id="QEXO01000005">
    <property type="protein sequence ID" value="PWE12893.1"/>
    <property type="molecule type" value="Genomic_DNA"/>
</dbReference>
<accession>A0A2U2BFV4</accession>
<comment type="caution">
    <text evidence="1">The sequence shown here is derived from an EMBL/GenBank/DDBJ whole genome shotgun (WGS) entry which is preliminary data.</text>
</comment>
<name>A0A2U2BFV4_ALCFA</name>
<evidence type="ECO:0000313" key="2">
    <source>
        <dbReference type="Proteomes" id="UP000245216"/>
    </source>
</evidence>
<organism evidence="1 2">
    <name type="scientific">Alcaligenes faecalis</name>
    <dbReference type="NCBI Taxonomy" id="511"/>
    <lineage>
        <taxon>Bacteria</taxon>
        <taxon>Pseudomonadati</taxon>
        <taxon>Pseudomonadota</taxon>
        <taxon>Betaproteobacteria</taxon>
        <taxon>Burkholderiales</taxon>
        <taxon>Alcaligenaceae</taxon>
        <taxon>Alcaligenes</taxon>
    </lineage>
</organism>